<dbReference type="PANTHER" id="PTHR46401">
    <property type="entry name" value="GLYCOSYLTRANSFERASE WBBK-RELATED"/>
    <property type="match status" value="1"/>
</dbReference>
<proteinExistence type="predicted"/>
<gene>
    <name evidence="3" type="ORF">ABGB03_00860</name>
</gene>
<protein>
    <submittedName>
        <fullName evidence="3">Glycosyltransferase</fullName>
        <ecNumber evidence="3">2.4.-.-</ecNumber>
    </submittedName>
</protein>
<evidence type="ECO:0000259" key="2">
    <source>
        <dbReference type="Pfam" id="PF00534"/>
    </source>
</evidence>
<dbReference type="SUPFAM" id="SSF53756">
    <property type="entry name" value="UDP-Glycosyltransferase/glycogen phosphorylase"/>
    <property type="match status" value="1"/>
</dbReference>
<keyword evidence="3" id="KW-0328">Glycosyltransferase</keyword>
<accession>A0AAU7BTR2</accession>
<reference evidence="3" key="1">
    <citation type="submission" date="2024-05" db="EMBL/GenBank/DDBJ databases">
        <title>Pontimicrobium maritimus sp. nov., isolated form sea water.</title>
        <authorList>
            <person name="Muhammad N."/>
            <person name="Vuong T.Q."/>
            <person name="Han H.L."/>
            <person name="Kim S.-G."/>
        </authorList>
    </citation>
    <scope>NUCLEOTIDE SEQUENCE</scope>
    <source>
        <strain evidence="3">SW4</strain>
    </source>
</reference>
<dbReference type="EMBL" id="CP157199">
    <property type="protein sequence ID" value="XBG61471.1"/>
    <property type="molecule type" value="Genomic_DNA"/>
</dbReference>
<dbReference type="GO" id="GO:0009103">
    <property type="term" value="P:lipopolysaccharide biosynthetic process"/>
    <property type="evidence" value="ECO:0007669"/>
    <property type="project" value="TreeGrafter"/>
</dbReference>
<dbReference type="Pfam" id="PF00534">
    <property type="entry name" value="Glycos_transf_1"/>
    <property type="match status" value="1"/>
</dbReference>
<keyword evidence="1 3" id="KW-0808">Transferase</keyword>
<dbReference type="InterPro" id="IPR001296">
    <property type="entry name" value="Glyco_trans_1"/>
</dbReference>
<name>A0AAU7BTR2_9FLAO</name>
<evidence type="ECO:0000313" key="3">
    <source>
        <dbReference type="EMBL" id="XBG61471.1"/>
    </source>
</evidence>
<organism evidence="3">
    <name type="scientific">Pontimicrobium sp. SW4</name>
    <dbReference type="NCBI Taxonomy" id="3153519"/>
    <lineage>
        <taxon>Bacteria</taxon>
        <taxon>Pseudomonadati</taxon>
        <taxon>Bacteroidota</taxon>
        <taxon>Flavobacteriia</taxon>
        <taxon>Flavobacteriales</taxon>
        <taxon>Flavobacteriaceae</taxon>
        <taxon>Pontimicrobium</taxon>
    </lineage>
</organism>
<dbReference type="GO" id="GO:0016757">
    <property type="term" value="F:glycosyltransferase activity"/>
    <property type="evidence" value="ECO:0007669"/>
    <property type="project" value="UniProtKB-KW"/>
</dbReference>
<dbReference type="RefSeq" id="WP_347924034.1">
    <property type="nucleotide sequence ID" value="NZ_CP157199.1"/>
</dbReference>
<dbReference type="Gene3D" id="3.40.50.2000">
    <property type="entry name" value="Glycogen Phosphorylase B"/>
    <property type="match status" value="2"/>
</dbReference>
<dbReference type="PANTHER" id="PTHR46401:SF2">
    <property type="entry name" value="GLYCOSYLTRANSFERASE WBBK-RELATED"/>
    <property type="match status" value="1"/>
</dbReference>
<dbReference type="EC" id="2.4.-.-" evidence="3"/>
<sequence length="415" mass="46182">MKLAIITAYPPSKVTLNEYAYHLVKHFRKKQNITEIVLLTDKTEGEKDVAFSQEGCKVTIKECWEFNSYSNIINVIKAINISNPDAVLFNLQFMKFGDKKIPAALGLMLPLICRLKRIPNIVLLHNILEEVDLGSAGFTANRFLQKIYGYIGTALTKLILQADIVAVTMQKYVDILEKKYNAKNVTLIPHGTFEVTMKQPDYNLPKGPLQIMTFGKFGTYKKVEPMIEAVERVRQSSGLNLEIVIAGTDNPNVPGYLAKVQEDYKHVPQIRFTGYVEEHEVPTLFKESAVVVFPYTSTTGSSGVLHQAGSYGKAVVMPDLGDLALLVKDEGYKGEFFEPTSVDSLALAIEALVTNEAHRLSIAKTNYKAATAYPMERITNMYLNNFSKIIGKEAIQIPVAQKPIQAPIVQQSTAA</sequence>
<evidence type="ECO:0000256" key="1">
    <source>
        <dbReference type="ARBA" id="ARBA00022679"/>
    </source>
</evidence>
<feature type="domain" description="Glycosyl transferase family 1" evidence="2">
    <location>
        <begin position="200"/>
        <end position="368"/>
    </location>
</feature>
<dbReference type="AlphaFoldDB" id="A0AAU7BTR2"/>